<evidence type="ECO:0000313" key="1">
    <source>
        <dbReference type="EMBL" id="CAG9834789.1"/>
    </source>
</evidence>
<dbReference type="Proteomes" id="UP001153709">
    <property type="component" value="Chromosome 5"/>
</dbReference>
<dbReference type="PANTHER" id="PTHR47027">
    <property type="entry name" value="REVERSE TRANSCRIPTASE DOMAIN-CONTAINING PROTEIN"/>
    <property type="match status" value="1"/>
</dbReference>
<gene>
    <name evidence="1" type="ORF">DIABBA_LOCUS8057</name>
</gene>
<dbReference type="OrthoDB" id="6771898at2759"/>
<protein>
    <recommendedName>
        <fullName evidence="3">Reverse transcriptase domain-containing protein</fullName>
    </recommendedName>
</protein>
<accession>A0A9N9XD63</accession>
<keyword evidence="2" id="KW-1185">Reference proteome</keyword>
<dbReference type="PANTHER" id="PTHR47027:SF20">
    <property type="entry name" value="REVERSE TRANSCRIPTASE-LIKE PROTEIN WITH RNA-DIRECTED DNA POLYMERASE DOMAIN"/>
    <property type="match status" value="1"/>
</dbReference>
<organism evidence="1 2">
    <name type="scientific">Diabrotica balteata</name>
    <name type="common">Banded cucumber beetle</name>
    <dbReference type="NCBI Taxonomy" id="107213"/>
    <lineage>
        <taxon>Eukaryota</taxon>
        <taxon>Metazoa</taxon>
        <taxon>Ecdysozoa</taxon>
        <taxon>Arthropoda</taxon>
        <taxon>Hexapoda</taxon>
        <taxon>Insecta</taxon>
        <taxon>Pterygota</taxon>
        <taxon>Neoptera</taxon>
        <taxon>Endopterygota</taxon>
        <taxon>Coleoptera</taxon>
        <taxon>Polyphaga</taxon>
        <taxon>Cucujiformia</taxon>
        <taxon>Chrysomeloidea</taxon>
        <taxon>Chrysomelidae</taxon>
        <taxon>Galerucinae</taxon>
        <taxon>Diabroticina</taxon>
        <taxon>Diabroticites</taxon>
        <taxon>Diabrotica</taxon>
    </lineage>
</organism>
<sequence>MFKQMKRKHHMRININGEDLNHLRLADGVVLISDRFDKATKMLHTLYKVSKTIGLKINTSKTKFMTNLEVSGKILIESHSIDQIIAYKYLGHEIRSGRDNHTTKIQRRIGLTWAAFGRLNSIFKSSIPVFLKRKVFNQDVLPVLTYGAETLTLIKTTIDKIRLTQRAMERSIIGITIRDKVPNIEIRRRTGITDADEKIAMAKWACCQSNG</sequence>
<name>A0A9N9XD63_DIABA</name>
<dbReference type="EMBL" id="OU898280">
    <property type="protein sequence ID" value="CAG9834789.1"/>
    <property type="molecule type" value="Genomic_DNA"/>
</dbReference>
<evidence type="ECO:0008006" key="3">
    <source>
        <dbReference type="Google" id="ProtNLM"/>
    </source>
</evidence>
<dbReference type="AlphaFoldDB" id="A0A9N9XD63"/>
<proteinExistence type="predicted"/>
<evidence type="ECO:0000313" key="2">
    <source>
        <dbReference type="Proteomes" id="UP001153709"/>
    </source>
</evidence>
<reference evidence="1" key="1">
    <citation type="submission" date="2022-01" db="EMBL/GenBank/DDBJ databases">
        <authorList>
            <person name="King R."/>
        </authorList>
    </citation>
    <scope>NUCLEOTIDE SEQUENCE</scope>
</reference>